<accession>A0ABU0GWZ1</accession>
<evidence type="ECO:0000313" key="9">
    <source>
        <dbReference type="EMBL" id="MDQ0429291.1"/>
    </source>
</evidence>
<feature type="transmembrane region" description="Helical" evidence="7">
    <location>
        <begin position="360"/>
        <end position="383"/>
    </location>
</feature>
<feature type="transmembrane region" description="Helical" evidence="7">
    <location>
        <begin position="333"/>
        <end position="354"/>
    </location>
</feature>
<feature type="transmembrane region" description="Helical" evidence="7">
    <location>
        <begin position="218"/>
        <end position="239"/>
    </location>
</feature>
<keyword evidence="2" id="KW-0813">Transport</keyword>
<keyword evidence="4 7" id="KW-0812">Transmembrane</keyword>
<feature type="domain" description="Major facilitator superfamily (MFS) profile" evidence="8">
    <location>
        <begin position="8"/>
        <end position="387"/>
    </location>
</feature>
<feature type="transmembrane region" description="Helical" evidence="7">
    <location>
        <begin position="251"/>
        <end position="274"/>
    </location>
</feature>
<dbReference type="EMBL" id="JAUSWB010000005">
    <property type="protein sequence ID" value="MDQ0429291.1"/>
    <property type="molecule type" value="Genomic_DNA"/>
</dbReference>
<dbReference type="SUPFAM" id="SSF103473">
    <property type="entry name" value="MFS general substrate transporter"/>
    <property type="match status" value="1"/>
</dbReference>
<evidence type="ECO:0000259" key="8">
    <source>
        <dbReference type="PROSITE" id="PS50850"/>
    </source>
</evidence>
<comment type="caution">
    <text evidence="9">The sequence shown here is derived from an EMBL/GenBank/DDBJ whole genome shotgun (WGS) entry which is preliminary data.</text>
</comment>
<dbReference type="InterPro" id="IPR011701">
    <property type="entry name" value="MFS"/>
</dbReference>
<keyword evidence="3" id="KW-1003">Cell membrane</keyword>
<organism evidence="9 10">
    <name type="scientific">Planomicrobium stackebrandtii</name>
    <dbReference type="NCBI Taxonomy" id="253160"/>
    <lineage>
        <taxon>Bacteria</taxon>
        <taxon>Bacillati</taxon>
        <taxon>Bacillota</taxon>
        <taxon>Bacilli</taxon>
        <taxon>Bacillales</taxon>
        <taxon>Caryophanaceae</taxon>
        <taxon>Planomicrobium</taxon>
    </lineage>
</organism>
<feature type="transmembrane region" description="Helical" evidence="7">
    <location>
        <begin position="7"/>
        <end position="27"/>
    </location>
</feature>
<evidence type="ECO:0000313" key="10">
    <source>
        <dbReference type="Proteomes" id="UP001241988"/>
    </source>
</evidence>
<keyword evidence="10" id="KW-1185">Reference proteome</keyword>
<dbReference type="PROSITE" id="PS50850">
    <property type="entry name" value="MFS"/>
    <property type="match status" value="1"/>
</dbReference>
<evidence type="ECO:0000256" key="6">
    <source>
        <dbReference type="ARBA" id="ARBA00023136"/>
    </source>
</evidence>
<dbReference type="CDD" id="cd06173">
    <property type="entry name" value="MFS_MefA_like"/>
    <property type="match status" value="1"/>
</dbReference>
<evidence type="ECO:0000256" key="1">
    <source>
        <dbReference type="ARBA" id="ARBA00004651"/>
    </source>
</evidence>
<reference evidence="9 10" key="1">
    <citation type="submission" date="2023-07" db="EMBL/GenBank/DDBJ databases">
        <title>Genomic Encyclopedia of Type Strains, Phase IV (KMG-IV): sequencing the most valuable type-strain genomes for metagenomic binning, comparative biology and taxonomic classification.</title>
        <authorList>
            <person name="Goeker M."/>
        </authorList>
    </citation>
    <scope>NUCLEOTIDE SEQUENCE [LARGE SCALE GENOMIC DNA]</scope>
    <source>
        <strain evidence="9 10">DSM 16419</strain>
    </source>
</reference>
<feature type="transmembrane region" description="Helical" evidence="7">
    <location>
        <begin position="39"/>
        <end position="61"/>
    </location>
</feature>
<gene>
    <name evidence="9" type="ORF">QOZ98_002119</name>
</gene>
<proteinExistence type="predicted"/>
<comment type="subcellular location">
    <subcellularLocation>
        <location evidence="1">Cell membrane</location>
        <topology evidence="1">Multi-pass membrane protein</topology>
    </subcellularLocation>
</comment>
<keyword evidence="5 7" id="KW-1133">Transmembrane helix</keyword>
<dbReference type="InterPro" id="IPR020846">
    <property type="entry name" value="MFS_dom"/>
</dbReference>
<evidence type="ECO:0000256" key="2">
    <source>
        <dbReference type="ARBA" id="ARBA00022448"/>
    </source>
</evidence>
<feature type="transmembrane region" description="Helical" evidence="7">
    <location>
        <begin position="286"/>
        <end position="312"/>
    </location>
</feature>
<evidence type="ECO:0000256" key="4">
    <source>
        <dbReference type="ARBA" id="ARBA00022692"/>
    </source>
</evidence>
<dbReference type="RefSeq" id="WP_308787391.1">
    <property type="nucleotide sequence ID" value="NZ_JAUSWB010000005.1"/>
</dbReference>
<dbReference type="PANTHER" id="PTHR43266">
    <property type="entry name" value="MACROLIDE-EFFLUX PROTEIN"/>
    <property type="match status" value="1"/>
</dbReference>
<protein>
    <submittedName>
        <fullName evidence="9">MFS family permease</fullName>
    </submittedName>
</protein>
<feature type="transmembrane region" description="Helical" evidence="7">
    <location>
        <begin position="143"/>
        <end position="176"/>
    </location>
</feature>
<name>A0ABU0GWZ1_9BACL</name>
<dbReference type="InterPro" id="IPR036259">
    <property type="entry name" value="MFS_trans_sf"/>
</dbReference>
<evidence type="ECO:0000256" key="5">
    <source>
        <dbReference type="ARBA" id="ARBA00022989"/>
    </source>
</evidence>
<evidence type="ECO:0000256" key="3">
    <source>
        <dbReference type="ARBA" id="ARBA00022475"/>
    </source>
</evidence>
<dbReference type="PANTHER" id="PTHR43266:SF2">
    <property type="entry name" value="MAJOR FACILITATOR SUPERFAMILY (MFS) PROFILE DOMAIN-CONTAINING PROTEIN"/>
    <property type="match status" value="1"/>
</dbReference>
<dbReference type="Pfam" id="PF07690">
    <property type="entry name" value="MFS_1"/>
    <property type="match status" value="1"/>
</dbReference>
<dbReference type="Gene3D" id="1.20.1250.20">
    <property type="entry name" value="MFS general substrate transporter like domains"/>
    <property type="match status" value="1"/>
</dbReference>
<keyword evidence="6 7" id="KW-0472">Membrane</keyword>
<evidence type="ECO:0000256" key="7">
    <source>
        <dbReference type="SAM" id="Phobius"/>
    </source>
</evidence>
<sequence>MGHWKAPLIMLMAIGIANIGAWVYLIALNLRVLEMAGGSVLAVSVLYLMQPAASVLTNVWGGTLIDRMNKRSILIALDILRASLIGSLPFVTSLPVIYMIVFLNGVGSSIFQPASMVYVTLLLDPSQRKRFNAFRSLIDSGAFLVGPALAGLLLLIGTPSLALYINAGALLISALLTMMLPNLGKEASVAENFSVHLLLKDWQIVKDFSFQNLNVMRVYFVFSSILFLAAALDSLEAAFSITVLGLSEQRYGLLVSLAGLGIIVGSIIVSLWAYQFSAAFLMASGAVFTAVGYLVYSVAAGFLILAFFLAFANTGFQTYVQDHIPVAVMGRVLSIYGLLEALAVILLTVSAGAAAELFSIRPVIVGGSMCMLMMGVLVVYTLVKNEMKYLKPVAASPAGFKKKERSK</sequence>
<dbReference type="Proteomes" id="UP001241988">
    <property type="component" value="Unassembled WGS sequence"/>
</dbReference>